<dbReference type="PANTHER" id="PTHR47373">
    <property type="entry name" value="CYSTEINE PROTEINASE INHIBITOR 2"/>
    <property type="match status" value="1"/>
</dbReference>
<dbReference type="InterPro" id="IPR000010">
    <property type="entry name" value="Cystatin_dom"/>
</dbReference>
<dbReference type="PANTHER" id="PTHR47373:SF1">
    <property type="entry name" value="CYSTEINE PROTEINASE INHIBITOR 2"/>
    <property type="match status" value="1"/>
</dbReference>
<evidence type="ECO:0000313" key="6">
    <source>
        <dbReference type="Proteomes" id="UP001396334"/>
    </source>
</evidence>
<organism evidence="5 6">
    <name type="scientific">Hibiscus sabdariffa</name>
    <name type="common">roselle</name>
    <dbReference type="NCBI Taxonomy" id="183260"/>
    <lineage>
        <taxon>Eukaryota</taxon>
        <taxon>Viridiplantae</taxon>
        <taxon>Streptophyta</taxon>
        <taxon>Embryophyta</taxon>
        <taxon>Tracheophyta</taxon>
        <taxon>Spermatophyta</taxon>
        <taxon>Magnoliopsida</taxon>
        <taxon>eudicotyledons</taxon>
        <taxon>Gunneridae</taxon>
        <taxon>Pentapetalae</taxon>
        <taxon>rosids</taxon>
        <taxon>malvids</taxon>
        <taxon>Malvales</taxon>
        <taxon>Malvaceae</taxon>
        <taxon>Malvoideae</taxon>
        <taxon>Hibiscus</taxon>
    </lineage>
</organism>
<keyword evidence="6" id="KW-1185">Reference proteome</keyword>
<dbReference type="Gene3D" id="3.10.450.10">
    <property type="match status" value="1"/>
</dbReference>
<keyword evidence="1" id="KW-0646">Protease inhibitor</keyword>
<evidence type="ECO:0000313" key="5">
    <source>
        <dbReference type="EMBL" id="KAK8489639.1"/>
    </source>
</evidence>
<evidence type="ECO:0000259" key="4">
    <source>
        <dbReference type="SMART" id="SM00043"/>
    </source>
</evidence>
<dbReference type="InterPro" id="IPR046350">
    <property type="entry name" value="Cystatin_sf"/>
</dbReference>
<protein>
    <recommendedName>
        <fullName evidence="4">Cystatin domain-containing protein</fullName>
    </recommendedName>
</protein>
<keyword evidence="2" id="KW-0789">Thiol protease inhibitor</keyword>
<name>A0ABR2A9B3_9ROSI</name>
<feature type="signal peptide" evidence="3">
    <location>
        <begin position="1"/>
        <end position="18"/>
    </location>
</feature>
<feature type="chain" id="PRO_5047048987" description="Cystatin domain-containing protein" evidence="3">
    <location>
        <begin position="19"/>
        <end position="119"/>
    </location>
</feature>
<sequence length="119" mass="13206">MILALSLTLAMLFTAVNGYGNMVGGQTPIIDVKKNKGVQELGRYAVEEYNKRQQEQKGKTVVFSQVVQASQQIVAGIKYFLKVEAAEDGEKKMFDAVVLIKPWAQSKEEEMLSFSASNE</sequence>
<accession>A0ABR2A9B3</accession>
<keyword evidence="3" id="KW-0732">Signal</keyword>
<proteinExistence type="predicted"/>
<dbReference type="CDD" id="cd00042">
    <property type="entry name" value="CY"/>
    <property type="match status" value="1"/>
</dbReference>
<dbReference type="PROSITE" id="PS00287">
    <property type="entry name" value="CYSTATIN"/>
    <property type="match status" value="1"/>
</dbReference>
<dbReference type="Pfam" id="PF16845">
    <property type="entry name" value="SQAPI"/>
    <property type="match status" value="1"/>
</dbReference>
<evidence type="ECO:0000256" key="1">
    <source>
        <dbReference type="ARBA" id="ARBA00022690"/>
    </source>
</evidence>
<dbReference type="SMART" id="SM00043">
    <property type="entry name" value="CY"/>
    <property type="match status" value="1"/>
</dbReference>
<gene>
    <name evidence="5" type="ORF">V6N11_007348</name>
</gene>
<reference evidence="5 6" key="1">
    <citation type="journal article" date="2024" name="G3 (Bethesda)">
        <title>Genome assembly of Hibiscus sabdariffa L. provides insights into metabolisms of medicinal natural products.</title>
        <authorList>
            <person name="Kim T."/>
        </authorList>
    </citation>
    <scope>NUCLEOTIDE SEQUENCE [LARGE SCALE GENOMIC DNA]</scope>
    <source>
        <strain evidence="5">TK-2024</strain>
        <tissue evidence="5">Old leaves</tissue>
    </source>
</reference>
<dbReference type="EMBL" id="JBBPBN010000306">
    <property type="protein sequence ID" value="KAK8489639.1"/>
    <property type="molecule type" value="Genomic_DNA"/>
</dbReference>
<comment type="caution">
    <text evidence="5">The sequence shown here is derived from an EMBL/GenBank/DDBJ whole genome shotgun (WGS) entry which is preliminary data.</text>
</comment>
<dbReference type="Proteomes" id="UP001396334">
    <property type="component" value="Unassembled WGS sequence"/>
</dbReference>
<dbReference type="SUPFAM" id="SSF54403">
    <property type="entry name" value="Cystatin/monellin"/>
    <property type="match status" value="1"/>
</dbReference>
<evidence type="ECO:0000256" key="3">
    <source>
        <dbReference type="SAM" id="SignalP"/>
    </source>
</evidence>
<dbReference type="InterPro" id="IPR018073">
    <property type="entry name" value="Prot_inh_cystat_CS"/>
</dbReference>
<evidence type="ECO:0000256" key="2">
    <source>
        <dbReference type="ARBA" id="ARBA00022704"/>
    </source>
</evidence>
<feature type="domain" description="Cystatin" evidence="4">
    <location>
        <begin position="21"/>
        <end position="115"/>
    </location>
</feature>